<protein>
    <submittedName>
        <fullName evidence="1">Uncharacterized protein</fullName>
    </submittedName>
</protein>
<proteinExistence type="predicted"/>
<evidence type="ECO:0000313" key="2">
    <source>
        <dbReference type="Proteomes" id="UP001642520"/>
    </source>
</evidence>
<dbReference type="Proteomes" id="UP001642520">
    <property type="component" value="Unassembled WGS sequence"/>
</dbReference>
<accession>A0ABP1N6U1</accession>
<reference evidence="1 2" key="1">
    <citation type="submission" date="2024-08" db="EMBL/GenBank/DDBJ databases">
        <authorList>
            <person name="Will J Nash"/>
            <person name="Angela Man"/>
            <person name="Seanna McTaggart"/>
            <person name="Kendall Baker"/>
            <person name="Tom Barker"/>
            <person name="Leah Catchpole"/>
            <person name="Alex Durrant"/>
            <person name="Karim Gharbi"/>
            <person name="Naomi Irish"/>
            <person name="Gemy Kaithakottil"/>
            <person name="Debby Ku"/>
            <person name="Aaliyah Providence"/>
            <person name="Felix Shaw"/>
            <person name="David Swarbreck"/>
            <person name="Chris Watkins"/>
            <person name="Ann M. McCartney"/>
            <person name="Giulio Formenti"/>
            <person name="Alice Mouton"/>
            <person name="Noel Vella"/>
            <person name="Bjorn M von Reumont"/>
            <person name="Adriana Vella"/>
            <person name="Wilfried Haerty"/>
        </authorList>
    </citation>
    <scope>NUCLEOTIDE SEQUENCE [LARGE SCALE GENOMIC DNA]</scope>
</reference>
<evidence type="ECO:0000313" key="1">
    <source>
        <dbReference type="EMBL" id="CAL7936703.1"/>
    </source>
</evidence>
<sequence>MPGPGCDKCSDVEFSWNLCDMGLALVVHAGSNGIIYSSNAITGNAQLMSLSNLSIISANNANAARNANAATPDAEINALANLANNALANPASAKLLSGH</sequence>
<name>A0ABP1N6U1_XYLVO</name>
<gene>
    <name evidence="1" type="ORF">XYLVIOL_LOCUS2334</name>
</gene>
<keyword evidence="2" id="KW-1185">Reference proteome</keyword>
<organism evidence="1 2">
    <name type="scientific">Xylocopa violacea</name>
    <name type="common">Violet carpenter bee</name>
    <name type="synonym">Apis violacea</name>
    <dbReference type="NCBI Taxonomy" id="135666"/>
    <lineage>
        <taxon>Eukaryota</taxon>
        <taxon>Metazoa</taxon>
        <taxon>Ecdysozoa</taxon>
        <taxon>Arthropoda</taxon>
        <taxon>Hexapoda</taxon>
        <taxon>Insecta</taxon>
        <taxon>Pterygota</taxon>
        <taxon>Neoptera</taxon>
        <taxon>Endopterygota</taxon>
        <taxon>Hymenoptera</taxon>
        <taxon>Apocrita</taxon>
        <taxon>Aculeata</taxon>
        <taxon>Apoidea</taxon>
        <taxon>Anthophila</taxon>
        <taxon>Apidae</taxon>
        <taxon>Xylocopa</taxon>
        <taxon>Xylocopa</taxon>
    </lineage>
</organism>
<comment type="caution">
    <text evidence="1">The sequence shown here is derived from an EMBL/GenBank/DDBJ whole genome shotgun (WGS) entry which is preliminary data.</text>
</comment>
<dbReference type="EMBL" id="CAXAJV020001287">
    <property type="protein sequence ID" value="CAL7936703.1"/>
    <property type="molecule type" value="Genomic_DNA"/>
</dbReference>